<evidence type="ECO:0000256" key="8">
    <source>
        <dbReference type="ARBA" id="ARBA00023098"/>
    </source>
</evidence>
<dbReference type="GO" id="GO:0004315">
    <property type="term" value="F:3-oxoacyl-[acyl-carrier-protein] synthase activity"/>
    <property type="evidence" value="ECO:0007669"/>
    <property type="project" value="InterPro"/>
</dbReference>
<keyword evidence="10 13" id="KW-0511">Multifunctional enzyme</keyword>
<comment type="subcellular location">
    <subcellularLocation>
        <location evidence="13">Cytoplasm</location>
    </subcellularLocation>
</comment>
<dbReference type="Proteomes" id="UP000346198">
    <property type="component" value="Unassembled WGS sequence"/>
</dbReference>
<sequence length="330" mass="35020">MDSRRTVSIIGTGSYVPEKVLTNKDLESIVDTTDEWIYSRTGMRERHIAAADQATSDLGAAAAKKALADAGIGADELDLVIVATLSPDMFFPSTACFVQEKIGAKNAFCFDLGAACSGFLYALDNAKNQIACGAIDTALVIGSEKMSTFIDWEDRGTCILFGDGAGAAVLRAGGEGRGVMQSAMGSDGSLANLLWTPGGGSRNPISQDVLDNKQQYLQMQGREVFKHAVIRMTESVLQALEKNGLEADDIGCFIPHQANIRIIDAISKRLGVGDRMYVNVDKYANTSSAALAIALDEATKDGTIQKGDLVVLTVFGGGFTWGASVLEWGK</sequence>
<feature type="domain" description="Beta-ketoacyl-[acyl-carrier-protein] synthase III N-terminal" evidence="15">
    <location>
        <begin position="110"/>
        <end position="188"/>
    </location>
</feature>
<dbReference type="GO" id="GO:0044550">
    <property type="term" value="P:secondary metabolite biosynthetic process"/>
    <property type="evidence" value="ECO:0007669"/>
    <property type="project" value="TreeGrafter"/>
</dbReference>
<dbReference type="UniPathway" id="UPA00094"/>
<evidence type="ECO:0000259" key="14">
    <source>
        <dbReference type="Pfam" id="PF08541"/>
    </source>
</evidence>
<keyword evidence="6 13" id="KW-0808">Transferase</keyword>
<comment type="domain">
    <text evidence="13">The last Arg residue of the ACP-binding site is essential for the weak association between ACP/AcpP and FabH.</text>
</comment>
<evidence type="ECO:0000256" key="5">
    <source>
        <dbReference type="ARBA" id="ARBA00022516"/>
    </source>
</evidence>
<dbReference type="CDD" id="cd00830">
    <property type="entry name" value="KAS_III"/>
    <property type="match status" value="1"/>
</dbReference>
<name>A0A6C2UKF0_9BACT</name>
<keyword evidence="7 13" id="KW-0276">Fatty acid metabolism</keyword>
<comment type="function">
    <text evidence="13">Catalyzes the condensation reaction of fatty acid synthesis by the addition to an acyl acceptor of two carbons from malonyl-ACP. Catalyzes the first condensation reaction which initiates fatty acid synthesis and may therefore play a role in governing the total rate of fatty acid production. Possesses both acetoacetyl-ACP synthase and acetyl transacylase activities. Its substrate specificity determines the biosynthesis of branched-chain and/or straight-chain of fatty acids.</text>
</comment>
<evidence type="ECO:0000313" key="17">
    <source>
        <dbReference type="Proteomes" id="UP000346198"/>
    </source>
</evidence>
<gene>
    <name evidence="13 16" type="primary">fabH</name>
    <name evidence="16" type="ORF">SCARR_02643</name>
</gene>
<dbReference type="GO" id="GO:0005737">
    <property type="term" value="C:cytoplasm"/>
    <property type="evidence" value="ECO:0007669"/>
    <property type="project" value="UniProtKB-SubCell"/>
</dbReference>
<feature type="active site" evidence="13">
    <location>
        <position position="256"/>
    </location>
</feature>
<evidence type="ECO:0000256" key="11">
    <source>
        <dbReference type="ARBA" id="ARBA00023315"/>
    </source>
</evidence>
<evidence type="ECO:0000256" key="12">
    <source>
        <dbReference type="ARBA" id="ARBA00051096"/>
    </source>
</evidence>
<keyword evidence="4 13" id="KW-0963">Cytoplasm</keyword>
<dbReference type="InterPro" id="IPR016039">
    <property type="entry name" value="Thiolase-like"/>
</dbReference>
<dbReference type="NCBIfam" id="NF006829">
    <property type="entry name" value="PRK09352.1"/>
    <property type="match status" value="1"/>
</dbReference>
<dbReference type="RefSeq" id="WP_136061981.1">
    <property type="nucleotide sequence ID" value="NZ_CAAHFH010000001.1"/>
</dbReference>
<dbReference type="SUPFAM" id="SSF53901">
    <property type="entry name" value="Thiolase-like"/>
    <property type="match status" value="1"/>
</dbReference>
<keyword evidence="11 13" id="KW-0012">Acyltransferase</keyword>
<dbReference type="InterPro" id="IPR013751">
    <property type="entry name" value="ACP_syn_III_N"/>
</dbReference>
<accession>A0A6C2UKF0</accession>
<dbReference type="NCBIfam" id="TIGR00747">
    <property type="entry name" value="fabH"/>
    <property type="match status" value="1"/>
</dbReference>
<dbReference type="PANTHER" id="PTHR34069">
    <property type="entry name" value="3-OXOACYL-[ACYL-CARRIER-PROTEIN] SYNTHASE 3"/>
    <property type="match status" value="1"/>
</dbReference>
<evidence type="ECO:0000256" key="2">
    <source>
        <dbReference type="ARBA" id="ARBA00008642"/>
    </source>
</evidence>
<dbReference type="Pfam" id="PF08541">
    <property type="entry name" value="ACP_syn_III_C"/>
    <property type="match status" value="1"/>
</dbReference>
<organism evidence="16 17">
    <name type="scientific">Pontiella sulfatireligans</name>
    <dbReference type="NCBI Taxonomy" id="2750658"/>
    <lineage>
        <taxon>Bacteria</taxon>
        <taxon>Pseudomonadati</taxon>
        <taxon>Kiritimatiellota</taxon>
        <taxon>Kiritimatiellia</taxon>
        <taxon>Kiritimatiellales</taxon>
        <taxon>Pontiellaceae</taxon>
        <taxon>Pontiella</taxon>
    </lineage>
</organism>
<evidence type="ECO:0000256" key="10">
    <source>
        <dbReference type="ARBA" id="ARBA00023268"/>
    </source>
</evidence>
<dbReference type="HAMAP" id="MF_01815">
    <property type="entry name" value="FabH"/>
    <property type="match status" value="1"/>
</dbReference>
<keyword evidence="17" id="KW-1185">Reference proteome</keyword>
<feature type="domain" description="Beta-ketoacyl-[acyl-carrier-protein] synthase III C-terminal" evidence="14">
    <location>
        <begin position="240"/>
        <end position="328"/>
    </location>
</feature>
<comment type="catalytic activity">
    <reaction evidence="12">
        <text>malonyl-[ACP] + acetyl-CoA + H(+) = 3-oxobutanoyl-[ACP] + CO2 + CoA</text>
        <dbReference type="Rhea" id="RHEA:12080"/>
        <dbReference type="Rhea" id="RHEA-COMP:9623"/>
        <dbReference type="Rhea" id="RHEA-COMP:9625"/>
        <dbReference type="ChEBI" id="CHEBI:15378"/>
        <dbReference type="ChEBI" id="CHEBI:16526"/>
        <dbReference type="ChEBI" id="CHEBI:57287"/>
        <dbReference type="ChEBI" id="CHEBI:57288"/>
        <dbReference type="ChEBI" id="CHEBI:78449"/>
        <dbReference type="ChEBI" id="CHEBI:78450"/>
        <dbReference type="EC" id="2.3.1.180"/>
    </reaction>
    <physiologicalReaction direction="left-to-right" evidence="12">
        <dbReference type="Rhea" id="RHEA:12081"/>
    </physiologicalReaction>
</comment>
<evidence type="ECO:0000256" key="7">
    <source>
        <dbReference type="ARBA" id="ARBA00022832"/>
    </source>
</evidence>
<dbReference type="EMBL" id="CAAHFH010000001">
    <property type="protein sequence ID" value="VGO20578.1"/>
    <property type="molecule type" value="Genomic_DNA"/>
</dbReference>
<dbReference type="EC" id="2.3.1.180" evidence="3 13"/>
<dbReference type="GO" id="GO:0006633">
    <property type="term" value="P:fatty acid biosynthetic process"/>
    <property type="evidence" value="ECO:0007669"/>
    <property type="project" value="UniProtKB-UniRule"/>
</dbReference>
<comment type="pathway">
    <text evidence="1 13">Lipid metabolism; fatty acid biosynthesis.</text>
</comment>
<dbReference type="InterPro" id="IPR013747">
    <property type="entry name" value="ACP_syn_III_C"/>
</dbReference>
<evidence type="ECO:0000256" key="9">
    <source>
        <dbReference type="ARBA" id="ARBA00023160"/>
    </source>
</evidence>
<evidence type="ECO:0000259" key="15">
    <source>
        <dbReference type="Pfam" id="PF08545"/>
    </source>
</evidence>
<evidence type="ECO:0000256" key="3">
    <source>
        <dbReference type="ARBA" id="ARBA00012333"/>
    </source>
</evidence>
<feature type="active site" evidence="13">
    <location>
        <position position="116"/>
    </location>
</feature>
<evidence type="ECO:0000256" key="6">
    <source>
        <dbReference type="ARBA" id="ARBA00022679"/>
    </source>
</evidence>
<evidence type="ECO:0000256" key="13">
    <source>
        <dbReference type="HAMAP-Rule" id="MF_01815"/>
    </source>
</evidence>
<dbReference type="AlphaFoldDB" id="A0A6C2UKF0"/>
<keyword evidence="5 13" id="KW-0444">Lipid biosynthesis</keyword>
<evidence type="ECO:0000313" key="16">
    <source>
        <dbReference type="EMBL" id="VGO20578.1"/>
    </source>
</evidence>
<dbReference type="GO" id="GO:0033818">
    <property type="term" value="F:beta-ketoacyl-acyl-carrier-protein synthase III activity"/>
    <property type="evidence" value="ECO:0007669"/>
    <property type="project" value="UniProtKB-UniRule"/>
</dbReference>
<keyword evidence="8 13" id="KW-0443">Lipid metabolism</keyword>
<dbReference type="Pfam" id="PF08545">
    <property type="entry name" value="ACP_syn_III"/>
    <property type="match status" value="1"/>
</dbReference>
<keyword evidence="9 13" id="KW-0275">Fatty acid biosynthesis</keyword>
<evidence type="ECO:0000256" key="1">
    <source>
        <dbReference type="ARBA" id="ARBA00005194"/>
    </source>
</evidence>
<dbReference type="FunFam" id="3.40.47.10:FF:000004">
    <property type="entry name" value="3-oxoacyl-[acyl-carrier-protein] synthase 3"/>
    <property type="match status" value="1"/>
</dbReference>
<dbReference type="Gene3D" id="3.40.47.10">
    <property type="match status" value="1"/>
</dbReference>
<protein>
    <recommendedName>
        <fullName evidence="3 13">Beta-ketoacyl-[acyl-carrier-protein] synthase III</fullName>
        <shortName evidence="13">Beta-ketoacyl-ACP synthase III</shortName>
        <shortName evidence="13">KAS III</shortName>
        <ecNumber evidence="3 13">2.3.1.180</ecNumber>
    </recommendedName>
    <alternativeName>
        <fullName evidence="13">3-oxoacyl-[acyl-carrier-protein] synthase 3</fullName>
    </alternativeName>
    <alternativeName>
        <fullName evidence="13">3-oxoacyl-[acyl-carrier-protein] synthase III</fullName>
    </alternativeName>
</protein>
<dbReference type="PANTHER" id="PTHR34069:SF2">
    <property type="entry name" value="BETA-KETOACYL-[ACYL-CARRIER-PROTEIN] SYNTHASE III"/>
    <property type="match status" value="1"/>
</dbReference>
<comment type="similarity">
    <text evidence="2 13">Belongs to the thiolase-like superfamily. FabH family.</text>
</comment>
<reference evidence="16 17" key="1">
    <citation type="submission" date="2019-04" db="EMBL/GenBank/DDBJ databases">
        <authorList>
            <person name="Van Vliet M D."/>
        </authorList>
    </citation>
    <scope>NUCLEOTIDE SEQUENCE [LARGE SCALE GENOMIC DNA]</scope>
    <source>
        <strain evidence="16 17">F21</strain>
    </source>
</reference>
<evidence type="ECO:0000256" key="4">
    <source>
        <dbReference type="ARBA" id="ARBA00022490"/>
    </source>
</evidence>
<dbReference type="InterPro" id="IPR004655">
    <property type="entry name" value="FabH"/>
</dbReference>
<comment type="subunit">
    <text evidence="13">Homodimer.</text>
</comment>
<feature type="active site" evidence="13">
    <location>
        <position position="285"/>
    </location>
</feature>
<feature type="region of interest" description="ACP-binding" evidence="13">
    <location>
        <begin position="257"/>
        <end position="261"/>
    </location>
</feature>
<proteinExistence type="inferred from homology"/>